<feature type="domain" description="Major facilitator superfamily (MFS) profile" evidence="6">
    <location>
        <begin position="1"/>
        <end position="393"/>
    </location>
</feature>
<name>A0A158DVD4_9BURK</name>
<keyword evidence="7" id="KW-0762">Sugar transport</keyword>
<dbReference type="STRING" id="1777140.AWB79_07590"/>
<dbReference type="InterPro" id="IPR020846">
    <property type="entry name" value="MFS_dom"/>
</dbReference>
<dbReference type="SUPFAM" id="SSF103473">
    <property type="entry name" value="MFS general substrate transporter"/>
    <property type="match status" value="1"/>
</dbReference>
<protein>
    <submittedName>
        <fullName evidence="7">Transmembrane sugar transporter</fullName>
    </submittedName>
</protein>
<dbReference type="InterPro" id="IPR011701">
    <property type="entry name" value="MFS"/>
</dbReference>
<proteinExistence type="predicted"/>
<dbReference type="PANTHER" id="PTHR23527">
    <property type="entry name" value="BLL3282 PROTEIN"/>
    <property type="match status" value="1"/>
</dbReference>
<evidence type="ECO:0000256" key="1">
    <source>
        <dbReference type="ARBA" id="ARBA00022692"/>
    </source>
</evidence>
<comment type="caution">
    <text evidence="7">The sequence shown here is derived from an EMBL/GenBank/DDBJ whole genome shotgun (WGS) entry which is preliminary data.</text>
</comment>
<dbReference type="Pfam" id="PF07690">
    <property type="entry name" value="MFS_1"/>
    <property type="match status" value="1"/>
</dbReference>
<feature type="transmembrane region" description="Helical" evidence="4">
    <location>
        <begin position="368"/>
        <end position="387"/>
    </location>
</feature>
<dbReference type="PANTHER" id="PTHR23527:SF1">
    <property type="entry name" value="BLL3282 PROTEIN"/>
    <property type="match status" value="1"/>
</dbReference>
<dbReference type="InterPro" id="IPR052952">
    <property type="entry name" value="MFS-Transporter"/>
</dbReference>
<dbReference type="InterPro" id="IPR036259">
    <property type="entry name" value="MFS_trans_sf"/>
</dbReference>
<feature type="signal peptide" evidence="5">
    <location>
        <begin position="1"/>
        <end position="20"/>
    </location>
</feature>
<accession>A0A158DVD4</accession>
<evidence type="ECO:0000313" key="8">
    <source>
        <dbReference type="Proteomes" id="UP000054851"/>
    </source>
</evidence>
<dbReference type="PROSITE" id="PS50850">
    <property type="entry name" value="MFS"/>
    <property type="match status" value="1"/>
</dbReference>
<feature type="transmembrane region" description="Helical" evidence="4">
    <location>
        <begin position="155"/>
        <end position="175"/>
    </location>
</feature>
<dbReference type="RefSeq" id="WP_157695947.1">
    <property type="nucleotide sequence ID" value="NZ_FCOA02000069.1"/>
</dbReference>
<evidence type="ECO:0000313" key="7">
    <source>
        <dbReference type="EMBL" id="SAK98380.1"/>
    </source>
</evidence>
<reference evidence="7" key="1">
    <citation type="submission" date="2016-01" db="EMBL/GenBank/DDBJ databases">
        <authorList>
            <person name="Peeters C."/>
        </authorList>
    </citation>
    <scope>NUCLEOTIDE SEQUENCE</scope>
    <source>
        <strain evidence="7">LMG 29322</strain>
    </source>
</reference>
<dbReference type="Gene3D" id="1.20.1250.20">
    <property type="entry name" value="MFS general substrate transporter like domains"/>
    <property type="match status" value="2"/>
</dbReference>
<keyword evidence="7" id="KW-0813">Transport</keyword>
<keyword evidence="8" id="KW-1185">Reference proteome</keyword>
<dbReference type="Proteomes" id="UP000054851">
    <property type="component" value="Unassembled WGS sequence"/>
</dbReference>
<dbReference type="GO" id="GO:0022857">
    <property type="term" value="F:transmembrane transporter activity"/>
    <property type="evidence" value="ECO:0007669"/>
    <property type="project" value="InterPro"/>
</dbReference>
<feature type="transmembrane region" description="Helical" evidence="4">
    <location>
        <begin position="211"/>
        <end position="235"/>
    </location>
</feature>
<feature type="transmembrane region" description="Helical" evidence="4">
    <location>
        <begin position="300"/>
        <end position="322"/>
    </location>
</feature>
<organism evidence="7 8">
    <name type="scientific">Caballeronia hypogeia</name>
    <dbReference type="NCBI Taxonomy" id="1777140"/>
    <lineage>
        <taxon>Bacteria</taxon>
        <taxon>Pseudomonadati</taxon>
        <taxon>Pseudomonadota</taxon>
        <taxon>Betaproteobacteria</taxon>
        <taxon>Burkholderiales</taxon>
        <taxon>Burkholderiaceae</taxon>
        <taxon>Caballeronia</taxon>
    </lineage>
</organism>
<keyword evidence="2 4" id="KW-1133">Transmembrane helix</keyword>
<keyword evidence="5" id="KW-0732">Signal</keyword>
<evidence type="ECO:0000256" key="2">
    <source>
        <dbReference type="ARBA" id="ARBA00022989"/>
    </source>
</evidence>
<sequence length="408" mass="41568">MKATTAVVSTTIVQIATAFAALTIPSLTAVVQTQPGFHAINPGTFISILYAAAAVATIFAGIVVQSLGPIRTCQVAVFCCAAGLTLALHGSTVSLILGALALGLGYGPITPASSQLLSAATSTSNRRLIFSFKQTGVPAGTALAGALIPVVTVDLGWKAALILVAAVCIAIALAIQPLASRPARVQQESRPGRPVWWRSVAVALAHPYLRLLSLSAFVLGGAQMCASTFLASYFFGNVGYTALRAGAMLTVANVSGAVFRLIWGAVADRGVSPRFLLAGLSLTACLAEVVMASAGLMANFTVAVLICFLLGAAVIGWNGLLLSEVADAVPAEKVAAATAGCLFFSFGGVMTFPAAFGIVQRLSGGFDMSWLLMAGANALLGVMLLTVKGTENQAALGVVEAGLSEKDH</sequence>
<feature type="chain" id="PRO_5007624562" evidence="5">
    <location>
        <begin position="21"/>
        <end position="408"/>
    </location>
</feature>
<dbReference type="EMBL" id="FCOA02000069">
    <property type="protein sequence ID" value="SAK98380.1"/>
    <property type="molecule type" value="Genomic_DNA"/>
</dbReference>
<feature type="transmembrane region" description="Helical" evidence="4">
    <location>
        <begin position="275"/>
        <end position="294"/>
    </location>
</feature>
<feature type="transmembrane region" description="Helical" evidence="4">
    <location>
        <begin position="44"/>
        <end position="64"/>
    </location>
</feature>
<evidence type="ECO:0000256" key="4">
    <source>
        <dbReference type="SAM" id="Phobius"/>
    </source>
</evidence>
<evidence type="ECO:0000256" key="5">
    <source>
        <dbReference type="SAM" id="SignalP"/>
    </source>
</evidence>
<evidence type="ECO:0000259" key="6">
    <source>
        <dbReference type="PROSITE" id="PS50850"/>
    </source>
</evidence>
<dbReference type="OrthoDB" id="8724598at2"/>
<feature type="transmembrane region" description="Helical" evidence="4">
    <location>
        <begin position="334"/>
        <end position="356"/>
    </location>
</feature>
<gene>
    <name evidence="7" type="ORF">AWB79_07590</name>
</gene>
<feature type="transmembrane region" description="Helical" evidence="4">
    <location>
        <begin position="76"/>
        <end position="106"/>
    </location>
</feature>
<dbReference type="AlphaFoldDB" id="A0A158DVD4"/>
<keyword evidence="1 4" id="KW-0812">Transmembrane</keyword>
<keyword evidence="3 4" id="KW-0472">Membrane</keyword>
<evidence type="ECO:0000256" key="3">
    <source>
        <dbReference type="ARBA" id="ARBA00023136"/>
    </source>
</evidence>
<feature type="transmembrane region" description="Helical" evidence="4">
    <location>
        <begin position="241"/>
        <end position="263"/>
    </location>
</feature>